<dbReference type="OrthoDB" id="5983381at2759"/>
<evidence type="ECO:0000256" key="1">
    <source>
        <dbReference type="SAM" id="Phobius"/>
    </source>
</evidence>
<dbReference type="EMBL" id="JAFJMO010000008">
    <property type="protein sequence ID" value="KAJ8269353.1"/>
    <property type="molecule type" value="Genomic_DNA"/>
</dbReference>
<reference evidence="2" key="1">
    <citation type="journal article" date="2023" name="Science">
        <title>Genome structures resolve the early diversification of teleost fishes.</title>
        <authorList>
            <person name="Parey E."/>
            <person name="Louis A."/>
            <person name="Montfort J."/>
            <person name="Bouchez O."/>
            <person name="Roques C."/>
            <person name="Iampietro C."/>
            <person name="Lluch J."/>
            <person name="Castinel A."/>
            <person name="Donnadieu C."/>
            <person name="Desvignes T."/>
            <person name="Floi Bucao C."/>
            <person name="Jouanno E."/>
            <person name="Wen M."/>
            <person name="Mejri S."/>
            <person name="Dirks R."/>
            <person name="Jansen H."/>
            <person name="Henkel C."/>
            <person name="Chen W.J."/>
            <person name="Zahm M."/>
            <person name="Cabau C."/>
            <person name="Klopp C."/>
            <person name="Thompson A.W."/>
            <person name="Robinson-Rechavi M."/>
            <person name="Braasch I."/>
            <person name="Lecointre G."/>
            <person name="Bobe J."/>
            <person name="Postlethwait J.H."/>
            <person name="Berthelot C."/>
            <person name="Roest Crollius H."/>
            <person name="Guiguen Y."/>
        </authorList>
    </citation>
    <scope>NUCLEOTIDE SEQUENCE</scope>
    <source>
        <strain evidence="2">Concon-B</strain>
    </source>
</reference>
<feature type="transmembrane region" description="Helical" evidence="1">
    <location>
        <begin position="32"/>
        <end position="53"/>
    </location>
</feature>
<accession>A0A9Q1DGG7</accession>
<name>A0A9Q1DGG7_CONCO</name>
<protein>
    <submittedName>
        <fullName evidence="2">Uncharacterized protein</fullName>
    </submittedName>
</protein>
<proteinExistence type="predicted"/>
<evidence type="ECO:0000313" key="2">
    <source>
        <dbReference type="EMBL" id="KAJ8269353.1"/>
    </source>
</evidence>
<comment type="caution">
    <text evidence="2">The sequence shown here is derived from an EMBL/GenBank/DDBJ whole genome shotgun (WGS) entry which is preliminary data.</text>
</comment>
<keyword evidence="1" id="KW-1133">Transmembrane helix</keyword>
<sequence>MKAVEARGNSRCTESMEKDPGSYKRQYCCRTFGSVISLLFSVVSVAYCILLSVQTSEIRQRVVELETGTGELLYHQIPGFSMDQFNSLVRERVDQLLSQRTYEHLAKIRSAREAPSECNCPPVPRIG</sequence>
<evidence type="ECO:0000313" key="3">
    <source>
        <dbReference type="Proteomes" id="UP001152803"/>
    </source>
</evidence>
<dbReference type="Proteomes" id="UP001152803">
    <property type="component" value="Unassembled WGS sequence"/>
</dbReference>
<gene>
    <name evidence="2" type="ORF">COCON_G00119600</name>
</gene>
<organism evidence="2 3">
    <name type="scientific">Conger conger</name>
    <name type="common">Conger eel</name>
    <name type="synonym">Muraena conger</name>
    <dbReference type="NCBI Taxonomy" id="82655"/>
    <lineage>
        <taxon>Eukaryota</taxon>
        <taxon>Metazoa</taxon>
        <taxon>Chordata</taxon>
        <taxon>Craniata</taxon>
        <taxon>Vertebrata</taxon>
        <taxon>Euteleostomi</taxon>
        <taxon>Actinopterygii</taxon>
        <taxon>Neopterygii</taxon>
        <taxon>Teleostei</taxon>
        <taxon>Anguilliformes</taxon>
        <taxon>Congridae</taxon>
        <taxon>Conger</taxon>
    </lineage>
</organism>
<dbReference type="AlphaFoldDB" id="A0A9Q1DGG7"/>
<keyword evidence="1" id="KW-0472">Membrane</keyword>
<keyword evidence="1" id="KW-0812">Transmembrane</keyword>
<keyword evidence="3" id="KW-1185">Reference proteome</keyword>